<feature type="domain" description="Acyl-CoA thioesterase-like N-terminal HotDog" evidence="4">
    <location>
        <begin position="33"/>
        <end position="113"/>
    </location>
</feature>
<dbReference type="PANTHER" id="PTHR11066">
    <property type="entry name" value="ACYL-COA THIOESTERASE"/>
    <property type="match status" value="1"/>
</dbReference>
<dbReference type="CDD" id="cd03445">
    <property type="entry name" value="Thioesterase_II_repeat2"/>
    <property type="match status" value="1"/>
</dbReference>
<dbReference type="Proteomes" id="UP000009328">
    <property type="component" value="Unassembled WGS sequence"/>
</dbReference>
<dbReference type="Pfam" id="PF02551">
    <property type="entry name" value="Acyl_CoA_thio"/>
    <property type="match status" value="1"/>
</dbReference>
<dbReference type="InterPro" id="IPR025652">
    <property type="entry name" value="TesB_C"/>
</dbReference>
<name>K0KIU8_WICCF</name>
<dbReference type="HOGENOM" id="CLU_032690_2_0_1"/>
<protein>
    <submittedName>
        <fullName evidence="5">Acyl-coenzyme A thioesterase 8</fullName>
        <ecNumber evidence="5">3.1.2.27</ecNumber>
    </submittedName>
</protein>
<dbReference type="EC" id="3.1.2.27" evidence="5"/>
<dbReference type="eggNOG" id="KOG3016">
    <property type="taxonomic scope" value="Eukaryota"/>
</dbReference>
<evidence type="ECO:0000259" key="3">
    <source>
        <dbReference type="Pfam" id="PF02551"/>
    </source>
</evidence>
<feature type="domain" description="Acyl-CoA thioesterase 2 C-terminal" evidence="3">
    <location>
        <begin position="220"/>
        <end position="311"/>
    </location>
</feature>
<sequence>MPEFTYRSNIEKSLALVKIKPDVFINKERAYVPPGARGVFGGTLIAQSLWAAIKTVPEGFVPSSLHSYFLSGPDDKSPIYYHVHRLRDGNKFISREVKAYQKDVLMFTQSLSFTLADLGNSKPKKQLTLSKSVPKDLKPFDQFLSSEDSFRQVIKDNIASFKPTASAIIHNFLKRFKQGALDYRLTTDFWKSGREAGHPDEHKDADDIHVDMYVKVKEQIQDPMFHYVAEAYYSDSYLLVTTMKFHKRPLYSAFMSVSLDHTLYFHKPIEANDYNLFTVEHEKSGDNRTLLKGNLFNRNGELLTTIIQEGLIVLKDDIVKPKL</sequence>
<evidence type="ECO:0000256" key="2">
    <source>
        <dbReference type="ARBA" id="ARBA00022801"/>
    </source>
</evidence>
<comment type="caution">
    <text evidence="5">The sequence shown here is derived from an EMBL/GenBank/DDBJ whole genome shotgun (WGS) entry which is preliminary data.</text>
</comment>
<dbReference type="GO" id="GO:0033882">
    <property type="term" value="F:choloyl-CoA hydrolase activity"/>
    <property type="evidence" value="ECO:0007669"/>
    <property type="project" value="UniProtKB-EC"/>
</dbReference>
<dbReference type="GO" id="GO:0047617">
    <property type="term" value="F:fatty acyl-CoA hydrolase activity"/>
    <property type="evidence" value="ECO:0007669"/>
    <property type="project" value="InterPro"/>
</dbReference>
<dbReference type="FunCoup" id="K0KIU8">
    <property type="interactions" value="188"/>
</dbReference>
<organism evidence="5 6">
    <name type="scientific">Wickerhamomyces ciferrii (strain ATCC 14091 / BCRC 22168 / CBS 111 / JCM 3599 / NBRC 0793 / NRRL Y-1031 F-60-10)</name>
    <name type="common">Yeast</name>
    <name type="synonym">Pichia ciferrii</name>
    <dbReference type="NCBI Taxonomy" id="1206466"/>
    <lineage>
        <taxon>Eukaryota</taxon>
        <taxon>Fungi</taxon>
        <taxon>Dikarya</taxon>
        <taxon>Ascomycota</taxon>
        <taxon>Saccharomycotina</taxon>
        <taxon>Saccharomycetes</taxon>
        <taxon>Phaffomycetales</taxon>
        <taxon>Wickerhamomycetaceae</taxon>
        <taxon>Wickerhamomyces</taxon>
    </lineage>
</organism>
<dbReference type="InterPro" id="IPR029069">
    <property type="entry name" value="HotDog_dom_sf"/>
</dbReference>
<evidence type="ECO:0000313" key="6">
    <source>
        <dbReference type="Proteomes" id="UP000009328"/>
    </source>
</evidence>
<evidence type="ECO:0000256" key="1">
    <source>
        <dbReference type="ARBA" id="ARBA00006538"/>
    </source>
</evidence>
<keyword evidence="2 5" id="KW-0378">Hydrolase</keyword>
<comment type="similarity">
    <text evidence="1">Belongs to the C/M/P thioester hydrolase family.</text>
</comment>
<dbReference type="InParanoid" id="K0KIU8"/>
<dbReference type="STRING" id="1206466.K0KIU8"/>
<dbReference type="PANTHER" id="PTHR11066:SF34">
    <property type="entry name" value="ACYL-COENZYME A THIOESTERASE 8"/>
    <property type="match status" value="1"/>
</dbReference>
<keyword evidence="6" id="KW-1185">Reference proteome</keyword>
<dbReference type="GO" id="GO:0009062">
    <property type="term" value="P:fatty acid catabolic process"/>
    <property type="evidence" value="ECO:0007669"/>
    <property type="project" value="TreeGrafter"/>
</dbReference>
<dbReference type="GO" id="GO:0005782">
    <property type="term" value="C:peroxisomal matrix"/>
    <property type="evidence" value="ECO:0007669"/>
    <property type="project" value="TreeGrafter"/>
</dbReference>
<evidence type="ECO:0000313" key="5">
    <source>
        <dbReference type="EMBL" id="CCH45145.1"/>
    </source>
</evidence>
<accession>K0KIU8</accession>
<dbReference type="AlphaFoldDB" id="K0KIU8"/>
<reference evidence="5 6" key="1">
    <citation type="journal article" date="2012" name="Eukaryot. Cell">
        <title>Draft genome sequence of Wickerhamomyces ciferrii NRRL Y-1031 F-60-10.</title>
        <authorList>
            <person name="Schneider J."/>
            <person name="Andrea H."/>
            <person name="Blom J."/>
            <person name="Jaenicke S."/>
            <person name="Ruckert C."/>
            <person name="Schorsch C."/>
            <person name="Szczepanowski R."/>
            <person name="Farwick M."/>
            <person name="Goesmann A."/>
            <person name="Puhler A."/>
            <person name="Schaffer S."/>
            <person name="Tauch A."/>
            <person name="Kohler T."/>
            <person name="Brinkrolf K."/>
        </authorList>
    </citation>
    <scope>NUCLEOTIDE SEQUENCE [LARGE SCALE GENOMIC DNA]</scope>
    <source>
        <strain evidence="6">ATCC 14091 / BCRC 22168 / CBS 111 / JCM 3599 / NBRC 0793 / NRRL Y-1031 F-60-10</strain>
    </source>
</reference>
<dbReference type="InterPro" id="IPR042171">
    <property type="entry name" value="Acyl-CoA_hotdog"/>
</dbReference>
<dbReference type="CDD" id="cd03444">
    <property type="entry name" value="Thioesterase_II_repeat1"/>
    <property type="match status" value="1"/>
</dbReference>
<evidence type="ECO:0000259" key="4">
    <source>
        <dbReference type="Pfam" id="PF13622"/>
    </source>
</evidence>
<dbReference type="Pfam" id="PF13622">
    <property type="entry name" value="4HBT_3"/>
    <property type="match status" value="1"/>
</dbReference>
<dbReference type="SUPFAM" id="SSF54637">
    <property type="entry name" value="Thioesterase/thiol ester dehydrase-isomerase"/>
    <property type="match status" value="2"/>
</dbReference>
<dbReference type="Gene3D" id="2.40.160.210">
    <property type="entry name" value="Acyl-CoA thioesterase, double hotdog domain"/>
    <property type="match status" value="1"/>
</dbReference>
<proteinExistence type="inferred from homology"/>
<gene>
    <name evidence="5" type="ORF">BN7_4724</name>
</gene>
<dbReference type="EMBL" id="CAIF01000180">
    <property type="protein sequence ID" value="CCH45145.1"/>
    <property type="molecule type" value="Genomic_DNA"/>
</dbReference>
<dbReference type="GO" id="GO:0006637">
    <property type="term" value="P:acyl-CoA metabolic process"/>
    <property type="evidence" value="ECO:0007669"/>
    <property type="project" value="InterPro"/>
</dbReference>
<dbReference type="InterPro" id="IPR003703">
    <property type="entry name" value="Acyl_CoA_thio"/>
</dbReference>
<dbReference type="InterPro" id="IPR049449">
    <property type="entry name" value="TesB_ACOT8-like_N"/>
</dbReference>